<dbReference type="GO" id="GO:0016020">
    <property type="term" value="C:membrane"/>
    <property type="evidence" value="ECO:0007669"/>
    <property type="project" value="UniProtKB-SubCell"/>
</dbReference>
<keyword evidence="9" id="KW-1185">Reference proteome</keyword>
<dbReference type="GO" id="GO:0017004">
    <property type="term" value="P:cytochrome complex assembly"/>
    <property type="evidence" value="ECO:0007669"/>
    <property type="project" value="InterPro"/>
</dbReference>
<gene>
    <name evidence="8" type="ORF">GBA65_02795</name>
</gene>
<sequence length="292" mass="30416">MLPEASYLAAFLGGLFSLLSPCSALLLPAFFAYAFESRRELVGRTVVFYLGLCVTLVPLGMGISAVSRLFYGQRGTLILAAGVLLILLGVWQLLGRGFSLGPFEGLRGRVRGDSAGSTFALGAVYGFAGFCSGPILGAVLTVAAASGETLRGAGLLATYALGMAAPLFGLALLWDRLDLGRRRWLRGRELSLGGLRVHTTNLVSGAMFVLLGVMFIAYEGTTALTGFYASRGAEDLALAAQGWAGSAARAVPDALVLALLAALAVSLLAYRRLAGKKKGPEDDPGPDAPRRG</sequence>
<comment type="subcellular location">
    <subcellularLocation>
        <location evidence="1">Membrane</location>
        <topology evidence="1">Multi-pass membrane protein</topology>
    </subcellularLocation>
</comment>
<feature type="transmembrane region" description="Helical" evidence="6">
    <location>
        <begin position="156"/>
        <end position="174"/>
    </location>
</feature>
<dbReference type="InterPro" id="IPR003834">
    <property type="entry name" value="Cyt_c_assmbl_TM_dom"/>
</dbReference>
<reference evidence="8 9" key="1">
    <citation type="submission" date="2019-10" db="EMBL/GenBank/DDBJ databases">
        <title>Rubrobacter sp nov SCSIO 52915 isolated from a deep-sea sediment in the South China Sea.</title>
        <authorList>
            <person name="Chen R.W."/>
        </authorList>
    </citation>
    <scope>NUCLEOTIDE SEQUENCE [LARGE SCALE GENOMIC DNA]</scope>
    <source>
        <strain evidence="8 9">SCSIO 52915</strain>
    </source>
</reference>
<evidence type="ECO:0000313" key="8">
    <source>
        <dbReference type="EMBL" id="QIN77612.1"/>
    </source>
</evidence>
<protein>
    <submittedName>
        <fullName evidence="8">Cytochrome c biogenesis protein CcdA</fullName>
    </submittedName>
</protein>
<evidence type="ECO:0000259" key="7">
    <source>
        <dbReference type="Pfam" id="PF02683"/>
    </source>
</evidence>
<feature type="transmembrane region" description="Helical" evidence="6">
    <location>
        <begin position="195"/>
        <end position="218"/>
    </location>
</feature>
<evidence type="ECO:0000313" key="9">
    <source>
        <dbReference type="Proteomes" id="UP000502706"/>
    </source>
</evidence>
<dbReference type="Proteomes" id="UP000502706">
    <property type="component" value="Chromosome"/>
</dbReference>
<dbReference type="PANTHER" id="PTHR31272">
    <property type="entry name" value="CYTOCHROME C-TYPE BIOGENESIS PROTEIN HI_1454-RELATED"/>
    <property type="match status" value="1"/>
</dbReference>
<proteinExistence type="inferred from homology"/>
<dbReference type="RefSeq" id="WP_166395292.1">
    <property type="nucleotide sequence ID" value="NZ_CP045121.1"/>
</dbReference>
<dbReference type="AlphaFoldDB" id="A0A6G8PU47"/>
<keyword evidence="3 6" id="KW-0812">Transmembrane</keyword>
<feature type="transmembrane region" description="Helical" evidence="6">
    <location>
        <begin position="77"/>
        <end position="98"/>
    </location>
</feature>
<name>A0A6G8PU47_9ACTN</name>
<feature type="transmembrane region" description="Helical" evidence="6">
    <location>
        <begin position="47"/>
        <end position="71"/>
    </location>
</feature>
<feature type="transmembrane region" description="Helical" evidence="6">
    <location>
        <begin position="119"/>
        <end position="144"/>
    </location>
</feature>
<evidence type="ECO:0000256" key="6">
    <source>
        <dbReference type="SAM" id="Phobius"/>
    </source>
</evidence>
<dbReference type="KEGG" id="rmar:GBA65_02795"/>
<evidence type="ECO:0000256" key="5">
    <source>
        <dbReference type="ARBA" id="ARBA00023136"/>
    </source>
</evidence>
<keyword evidence="4 6" id="KW-1133">Transmembrane helix</keyword>
<evidence type="ECO:0000256" key="4">
    <source>
        <dbReference type="ARBA" id="ARBA00022989"/>
    </source>
</evidence>
<evidence type="ECO:0000256" key="2">
    <source>
        <dbReference type="ARBA" id="ARBA00006143"/>
    </source>
</evidence>
<dbReference type="EMBL" id="CP045121">
    <property type="protein sequence ID" value="QIN77612.1"/>
    <property type="molecule type" value="Genomic_DNA"/>
</dbReference>
<feature type="domain" description="Cytochrome C biogenesis protein transmembrane" evidence="7">
    <location>
        <begin position="7"/>
        <end position="172"/>
    </location>
</feature>
<dbReference type="InterPro" id="IPR051790">
    <property type="entry name" value="Cytochrome_c-biogenesis_DsbD"/>
</dbReference>
<feature type="transmembrane region" description="Helical" evidence="6">
    <location>
        <begin position="250"/>
        <end position="270"/>
    </location>
</feature>
<evidence type="ECO:0000256" key="1">
    <source>
        <dbReference type="ARBA" id="ARBA00004141"/>
    </source>
</evidence>
<dbReference type="PANTHER" id="PTHR31272:SF4">
    <property type="entry name" value="CYTOCHROME C-TYPE BIOGENESIS PROTEIN HI_1454-RELATED"/>
    <property type="match status" value="1"/>
</dbReference>
<accession>A0A6G8PU47</accession>
<evidence type="ECO:0000256" key="3">
    <source>
        <dbReference type="ARBA" id="ARBA00022692"/>
    </source>
</evidence>
<feature type="transmembrane region" description="Helical" evidence="6">
    <location>
        <begin position="6"/>
        <end position="35"/>
    </location>
</feature>
<dbReference type="Pfam" id="PF02683">
    <property type="entry name" value="DsbD_TM"/>
    <property type="match status" value="1"/>
</dbReference>
<organism evidence="8 9">
    <name type="scientific">Rubrobacter marinus</name>
    <dbReference type="NCBI Taxonomy" id="2653852"/>
    <lineage>
        <taxon>Bacteria</taxon>
        <taxon>Bacillati</taxon>
        <taxon>Actinomycetota</taxon>
        <taxon>Rubrobacteria</taxon>
        <taxon>Rubrobacterales</taxon>
        <taxon>Rubrobacteraceae</taxon>
        <taxon>Rubrobacter</taxon>
    </lineage>
</organism>
<comment type="similarity">
    <text evidence="2">Belongs to the DsbD family.</text>
</comment>
<keyword evidence="5 6" id="KW-0472">Membrane</keyword>